<keyword evidence="2" id="KW-1185">Reference proteome</keyword>
<dbReference type="RefSeq" id="WP_078807129.1">
    <property type="nucleotide sequence ID" value="NZ_FUXI01000011.1"/>
</dbReference>
<evidence type="ECO:0000313" key="1">
    <source>
        <dbReference type="EMBL" id="SJZ69820.1"/>
    </source>
</evidence>
<sequence>MRTLEEVRADFQLIEEKYEQVNSGVDYKARVKKLEELIIELNGMYKEKYGKSALYPPERHTNEPILDLMSKIYLHTHYCMI</sequence>
<reference evidence="1 2" key="1">
    <citation type="submission" date="2017-02" db="EMBL/GenBank/DDBJ databases">
        <authorList>
            <person name="Peterson S.W."/>
        </authorList>
    </citation>
    <scope>NUCLEOTIDE SEQUENCE [LARGE SCALE GENOMIC DNA]</scope>
    <source>
        <strain evidence="1 2">ATCC BAA-1030</strain>
    </source>
</reference>
<name>A0A1T4MRW2_9ENTE</name>
<organism evidence="1 2">
    <name type="scientific">Pilibacter termitis</name>
    <dbReference type="NCBI Taxonomy" id="263852"/>
    <lineage>
        <taxon>Bacteria</taxon>
        <taxon>Bacillati</taxon>
        <taxon>Bacillota</taxon>
        <taxon>Bacilli</taxon>
        <taxon>Lactobacillales</taxon>
        <taxon>Enterococcaceae</taxon>
        <taxon>Pilibacter</taxon>
    </lineage>
</organism>
<protein>
    <submittedName>
        <fullName evidence="1">Uncharacterized protein</fullName>
    </submittedName>
</protein>
<evidence type="ECO:0000313" key="2">
    <source>
        <dbReference type="Proteomes" id="UP000190328"/>
    </source>
</evidence>
<accession>A0A1T4MRW2</accession>
<proteinExistence type="predicted"/>
<dbReference type="AlphaFoldDB" id="A0A1T4MRW2"/>
<dbReference type="Proteomes" id="UP000190328">
    <property type="component" value="Unassembled WGS sequence"/>
</dbReference>
<gene>
    <name evidence="1" type="ORF">SAMN02745116_01196</name>
</gene>
<dbReference type="EMBL" id="FUXI01000011">
    <property type="protein sequence ID" value="SJZ69820.1"/>
    <property type="molecule type" value="Genomic_DNA"/>
</dbReference>